<protein>
    <submittedName>
        <fullName evidence="1">Uncharacterized protein</fullName>
    </submittedName>
</protein>
<evidence type="ECO:0000313" key="2">
    <source>
        <dbReference type="Proteomes" id="UP001281147"/>
    </source>
</evidence>
<proteinExistence type="predicted"/>
<sequence length="185" mass="19773">MQLSLIALAGVLLLGNPVVGQTWCYTQLAKKTTNNIPSMTFSLRVPLTVYTKITSTPSTTIQPADATTTILETSTKTETEVVTSTSTSTVQPPAGFTPIAEQGDYVPKIKGREVQPRAAATTFRVDSKYYPKAVSCLALNKQYTTKTSTFTASTTATITLPPATQTSTATTTVTTIGKTEAYLFE</sequence>
<organism evidence="1 2">
    <name type="scientific">Vermiconidia calcicola</name>
    <dbReference type="NCBI Taxonomy" id="1690605"/>
    <lineage>
        <taxon>Eukaryota</taxon>
        <taxon>Fungi</taxon>
        <taxon>Dikarya</taxon>
        <taxon>Ascomycota</taxon>
        <taxon>Pezizomycotina</taxon>
        <taxon>Dothideomycetes</taxon>
        <taxon>Dothideomycetidae</taxon>
        <taxon>Mycosphaerellales</taxon>
        <taxon>Extremaceae</taxon>
        <taxon>Vermiconidia</taxon>
    </lineage>
</organism>
<gene>
    <name evidence="1" type="ORF">LTR37_009642</name>
</gene>
<evidence type="ECO:0000313" key="1">
    <source>
        <dbReference type="EMBL" id="KAK3711463.1"/>
    </source>
</evidence>
<name>A0ACC3N7U4_9PEZI</name>
<accession>A0ACC3N7U4</accession>
<dbReference type="EMBL" id="JAUTXU010000076">
    <property type="protein sequence ID" value="KAK3711463.1"/>
    <property type="molecule type" value="Genomic_DNA"/>
</dbReference>
<dbReference type="Proteomes" id="UP001281147">
    <property type="component" value="Unassembled WGS sequence"/>
</dbReference>
<reference evidence="1" key="1">
    <citation type="submission" date="2023-07" db="EMBL/GenBank/DDBJ databases">
        <title>Black Yeasts Isolated from many extreme environments.</title>
        <authorList>
            <person name="Coleine C."/>
            <person name="Stajich J.E."/>
            <person name="Selbmann L."/>
        </authorList>
    </citation>
    <scope>NUCLEOTIDE SEQUENCE</scope>
    <source>
        <strain evidence="1">CCFEE 5714</strain>
    </source>
</reference>
<keyword evidence="2" id="KW-1185">Reference proteome</keyword>
<comment type="caution">
    <text evidence="1">The sequence shown here is derived from an EMBL/GenBank/DDBJ whole genome shotgun (WGS) entry which is preliminary data.</text>
</comment>